<dbReference type="Proteomes" id="UP000608955">
    <property type="component" value="Unassembled WGS sequence"/>
</dbReference>
<reference evidence="1" key="2">
    <citation type="submission" date="2020-09" db="EMBL/GenBank/DDBJ databases">
        <authorList>
            <person name="Sun Q."/>
            <person name="Ohkuma M."/>
        </authorList>
    </citation>
    <scope>NUCLEOTIDE SEQUENCE</scope>
    <source>
        <strain evidence="1">JCM 4654</strain>
    </source>
</reference>
<accession>A0A918Y5C4</accession>
<dbReference type="AlphaFoldDB" id="A0A918Y5C4"/>
<organism evidence="1 2">
    <name type="scientific">Streptomyces naganishii JCM 4654</name>
    <dbReference type="NCBI Taxonomy" id="1306179"/>
    <lineage>
        <taxon>Bacteria</taxon>
        <taxon>Bacillati</taxon>
        <taxon>Actinomycetota</taxon>
        <taxon>Actinomycetes</taxon>
        <taxon>Kitasatosporales</taxon>
        <taxon>Streptomycetaceae</taxon>
        <taxon>Streptomyces</taxon>
    </lineage>
</organism>
<proteinExistence type="predicted"/>
<name>A0A918Y5C4_9ACTN</name>
<evidence type="ECO:0000313" key="1">
    <source>
        <dbReference type="EMBL" id="GHD90792.1"/>
    </source>
</evidence>
<evidence type="ECO:0000313" key="2">
    <source>
        <dbReference type="Proteomes" id="UP000608955"/>
    </source>
</evidence>
<reference evidence="1" key="1">
    <citation type="journal article" date="2014" name="Int. J. Syst. Evol. Microbiol.">
        <title>Complete genome sequence of Corynebacterium casei LMG S-19264T (=DSM 44701T), isolated from a smear-ripened cheese.</title>
        <authorList>
            <consortium name="US DOE Joint Genome Institute (JGI-PGF)"/>
            <person name="Walter F."/>
            <person name="Albersmeier A."/>
            <person name="Kalinowski J."/>
            <person name="Ruckert C."/>
        </authorList>
    </citation>
    <scope>NUCLEOTIDE SEQUENCE</scope>
    <source>
        <strain evidence="1">JCM 4654</strain>
    </source>
</reference>
<comment type="caution">
    <text evidence="1">The sequence shown here is derived from an EMBL/GenBank/DDBJ whole genome shotgun (WGS) entry which is preliminary data.</text>
</comment>
<protein>
    <submittedName>
        <fullName evidence="1">Uncharacterized protein</fullName>
    </submittedName>
</protein>
<dbReference type="EMBL" id="BMVF01000009">
    <property type="protein sequence ID" value="GHD90792.1"/>
    <property type="molecule type" value="Genomic_DNA"/>
</dbReference>
<keyword evidence="2" id="KW-1185">Reference proteome</keyword>
<gene>
    <name evidence="1" type="ORF">GCM10010508_36780</name>
</gene>
<sequence>MDGADDVRAALGHLAERAVVQVQPPLGAGRGLLPGLPAHGSRLRPRPRLRPRLRFSLLSPQKGPGGIPGVLLSEGAVEVYGSSPARRADTTASPLVWAASLRMAERR</sequence>